<evidence type="ECO:0000313" key="12">
    <source>
        <dbReference type="EMBL" id="CAH3154701.1"/>
    </source>
</evidence>
<evidence type="ECO:0000256" key="11">
    <source>
        <dbReference type="SAM" id="Phobius"/>
    </source>
</evidence>
<dbReference type="PRINTS" id="PR00385">
    <property type="entry name" value="P450"/>
</dbReference>
<evidence type="ECO:0000256" key="5">
    <source>
        <dbReference type="ARBA" id="ARBA00023002"/>
    </source>
</evidence>
<keyword evidence="4 9" id="KW-0479">Metal-binding</keyword>
<feature type="transmembrane region" description="Helical" evidence="11">
    <location>
        <begin position="13"/>
        <end position="33"/>
    </location>
</feature>
<organism evidence="12 13">
    <name type="scientific">Pocillopora meandrina</name>
    <dbReference type="NCBI Taxonomy" id="46732"/>
    <lineage>
        <taxon>Eukaryota</taxon>
        <taxon>Metazoa</taxon>
        <taxon>Cnidaria</taxon>
        <taxon>Anthozoa</taxon>
        <taxon>Hexacorallia</taxon>
        <taxon>Scleractinia</taxon>
        <taxon>Astrocoeniina</taxon>
        <taxon>Pocilloporidae</taxon>
        <taxon>Pocillopora</taxon>
    </lineage>
</organism>
<dbReference type="PRINTS" id="PR00463">
    <property type="entry name" value="EP450I"/>
</dbReference>
<dbReference type="InterPro" id="IPR050705">
    <property type="entry name" value="Cytochrome_P450_3A"/>
</dbReference>
<evidence type="ECO:0000256" key="2">
    <source>
        <dbReference type="ARBA" id="ARBA00010617"/>
    </source>
</evidence>
<evidence type="ECO:0000256" key="3">
    <source>
        <dbReference type="ARBA" id="ARBA00022617"/>
    </source>
</evidence>
<dbReference type="GO" id="GO:0016705">
    <property type="term" value="F:oxidoreductase activity, acting on paired donors, with incorporation or reduction of molecular oxygen"/>
    <property type="evidence" value="ECO:0007669"/>
    <property type="project" value="InterPro"/>
</dbReference>
<comment type="similarity">
    <text evidence="2 10">Belongs to the cytochrome P450 family.</text>
</comment>
<keyword evidence="11" id="KW-1133">Transmembrane helix</keyword>
<keyword evidence="13" id="KW-1185">Reference proteome</keyword>
<evidence type="ECO:0000256" key="6">
    <source>
        <dbReference type="ARBA" id="ARBA00023004"/>
    </source>
</evidence>
<dbReference type="Pfam" id="PF00067">
    <property type="entry name" value="p450"/>
    <property type="match status" value="1"/>
</dbReference>
<dbReference type="EMBL" id="CALNXJ010000056">
    <property type="protein sequence ID" value="CAH3154701.1"/>
    <property type="molecule type" value="Genomic_DNA"/>
</dbReference>
<dbReference type="FunFam" id="1.10.630.10:FF:000182">
    <property type="entry name" value="Cytochrome P450 3A4"/>
    <property type="match status" value="1"/>
</dbReference>
<keyword evidence="6 9" id="KW-0408">Iron</keyword>
<comment type="function">
    <text evidence="8">Cytochromes P450 are a group of heme-thiolate monooxygenases. They oxidize a variety of structurally unrelated compounds, including steroids, fatty acids, and xenobiotics.</text>
</comment>
<dbReference type="GO" id="GO:0020037">
    <property type="term" value="F:heme binding"/>
    <property type="evidence" value="ECO:0007669"/>
    <property type="project" value="InterPro"/>
</dbReference>
<feature type="binding site" description="axial binding residue" evidence="9">
    <location>
        <position position="474"/>
    </location>
    <ligand>
        <name>heme</name>
        <dbReference type="ChEBI" id="CHEBI:30413"/>
    </ligand>
    <ligandPart>
        <name>Fe</name>
        <dbReference type="ChEBI" id="CHEBI:18248"/>
    </ligandPart>
</feature>
<keyword evidence="5 10" id="KW-0560">Oxidoreductase</keyword>
<dbReference type="InterPro" id="IPR036396">
    <property type="entry name" value="Cyt_P450_sf"/>
</dbReference>
<keyword evidence="7 10" id="KW-0503">Monooxygenase</keyword>
<sequence>MNVLQQVLPMEEFAHPASIVSISLLVVLFLYWYGTRGFANLKKLNVPGPKPLPFIGNFLEARKYEGIQLMHLDYVKKYGKVFAICLGEKPSLVVADPGLLKQIMIKDFPNFRNHFEFMKPAPAVSRNVFNARDDTWKRIRNTLTPTFSAGKMKLMVPLIETSCDTLMEKLEKIADSGERRSIAEIVQKFSSITSWLTEIKSKIIIVDMLDWFSKLTLEVILSTAFGVDAKIQLGENTEMLERAKAIFKVPNIIRQMARLPLGNYLLRLLMQLKGTSPSYFEGVVREIIKSRGQQGPSARKDLLQLMMNANDETTVEGISRLSDEEIVAQSIVFLLAGYETSSNTLAFTLYFLAVNPDVQDKLRKEISEALESNAKKPLYDVAQNIEFLDCVIKEAQRLCPPAAQINRECSEDYDLNGIHIPAGTEIIIPIYAIHRDPDAWEEPEKFDPERFRGPSKDARHAFQFIPFGAGPRNCIGMRFALLEIKVALVRILVKYKFVQSPETRVPLVIHAGATLSAKDGVCVRVESVI</sequence>
<dbReference type="InterPro" id="IPR017972">
    <property type="entry name" value="Cyt_P450_CS"/>
</dbReference>
<reference evidence="12 13" key="1">
    <citation type="submission" date="2022-05" db="EMBL/GenBank/DDBJ databases">
        <authorList>
            <consortium name="Genoscope - CEA"/>
            <person name="William W."/>
        </authorList>
    </citation>
    <scope>NUCLEOTIDE SEQUENCE [LARGE SCALE GENOMIC DNA]</scope>
</reference>
<evidence type="ECO:0000256" key="1">
    <source>
        <dbReference type="ARBA" id="ARBA00001971"/>
    </source>
</evidence>
<keyword evidence="3 9" id="KW-0349">Heme</keyword>
<keyword evidence="11" id="KW-0472">Membrane</keyword>
<keyword evidence="11" id="KW-0812">Transmembrane</keyword>
<dbReference type="PANTHER" id="PTHR24302">
    <property type="entry name" value="CYTOCHROME P450 FAMILY 3"/>
    <property type="match status" value="1"/>
</dbReference>
<evidence type="ECO:0000256" key="8">
    <source>
        <dbReference type="ARBA" id="ARBA00043906"/>
    </source>
</evidence>
<name>A0AAU9XQ82_9CNID</name>
<dbReference type="PROSITE" id="PS00086">
    <property type="entry name" value="CYTOCHROME_P450"/>
    <property type="match status" value="1"/>
</dbReference>
<evidence type="ECO:0000256" key="4">
    <source>
        <dbReference type="ARBA" id="ARBA00022723"/>
    </source>
</evidence>
<protein>
    <recommendedName>
        <fullName evidence="14">Cytochrome P450</fullName>
    </recommendedName>
</protein>
<evidence type="ECO:0000313" key="13">
    <source>
        <dbReference type="Proteomes" id="UP001159428"/>
    </source>
</evidence>
<dbReference type="InterPro" id="IPR001128">
    <property type="entry name" value="Cyt_P450"/>
</dbReference>
<evidence type="ECO:0000256" key="9">
    <source>
        <dbReference type="PIRSR" id="PIRSR602401-1"/>
    </source>
</evidence>
<evidence type="ECO:0000256" key="7">
    <source>
        <dbReference type="ARBA" id="ARBA00023033"/>
    </source>
</evidence>
<accession>A0AAU9XQ82</accession>
<dbReference type="Gene3D" id="1.10.630.10">
    <property type="entry name" value="Cytochrome P450"/>
    <property type="match status" value="1"/>
</dbReference>
<comment type="cofactor">
    <cofactor evidence="1 9">
        <name>heme</name>
        <dbReference type="ChEBI" id="CHEBI:30413"/>
    </cofactor>
</comment>
<dbReference type="AlphaFoldDB" id="A0AAU9XQ82"/>
<evidence type="ECO:0008006" key="14">
    <source>
        <dbReference type="Google" id="ProtNLM"/>
    </source>
</evidence>
<dbReference type="CDD" id="cd11055">
    <property type="entry name" value="CYP3A-like"/>
    <property type="match status" value="1"/>
</dbReference>
<dbReference type="InterPro" id="IPR002401">
    <property type="entry name" value="Cyt_P450_E_grp-I"/>
</dbReference>
<gene>
    <name evidence="12" type="ORF">PMEA_00027674</name>
</gene>
<dbReference type="GO" id="GO:0005506">
    <property type="term" value="F:iron ion binding"/>
    <property type="evidence" value="ECO:0007669"/>
    <property type="project" value="InterPro"/>
</dbReference>
<evidence type="ECO:0000256" key="10">
    <source>
        <dbReference type="RuleBase" id="RU000461"/>
    </source>
</evidence>
<dbReference type="PANTHER" id="PTHR24302:SF15">
    <property type="entry name" value="FATTY-ACID PEROXYGENASE"/>
    <property type="match status" value="1"/>
</dbReference>
<proteinExistence type="inferred from homology"/>
<dbReference type="SUPFAM" id="SSF48264">
    <property type="entry name" value="Cytochrome P450"/>
    <property type="match status" value="1"/>
</dbReference>
<comment type="caution">
    <text evidence="12">The sequence shown here is derived from an EMBL/GenBank/DDBJ whole genome shotgun (WGS) entry which is preliminary data.</text>
</comment>
<dbReference type="Proteomes" id="UP001159428">
    <property type="component" value="Unassembled WGS sequence"/>
</dbReference>
<dbReference type="GO" id="GO:0008395">
    <property type="term" value="F:steroid hydroxylase activity"/>
    <property type="evidence" value="ECO:0007669"/>
    <property type="project" value="TreeGrafter"/>
</dbReference>